<organism evidence="5 6">
    <name type="scientific">Novosphingobium arvoryzae</name>
    <dbReference type="NCBI Taxonomy" id="1256514"/>
    <lineage>
        <taxon>Bacteria</taxon>
        <taxon>Pseudomonadati</taxon>
        <taxon>Pseudomonadota</taxon>
        <taxon>Alphaproteobacteria</taxon>
        <taxon>Sphingomonadales</taxon>
        <taxon>Sphingomonadaceae</taxon>
        <taxon>Novosphingobium</taxon>
    </lineage>
</organism>
<dbReference type="Pfam" id="PF00563">
    <property type="entry name" value="EAL"/>
    <property type="match status" value="1"/>
</dbReference>
<feature type="region of interest" description="Disordered" evidence="1">
    <location>
        <begin position="1"/>
        <end position="36"/>
    </location>
</feature>
<dbReference type="SMART" id="SM00052">
    <property type="entry name" value="EAL"/>
    <property type="match status" value="1"/>
</dbReference>
<feature type="domain" description="GGDEF" evidence="4">
    <location>
        <begin position="198"/>
        <end position="332"/>
    </location>
</feature>
<dbReference type="NCBIfam" id="TIGR00254">
    <property type="entry name" value="GGDEF"/>
    <property type="match status" value="1"/>
</dbReference>
<dbReference type="Gene3D" id="3.30.70.270">
    <property type="match status" value="1"/>
</dbReference>
<dbReference type="CDD" id="cd01949">
    <property type="entry name" value="GGDEF"/>
    <property type="match status" value="1"/>
</dbReference>
<dbReference type="AlphaFoldDB" id="A0A918RL73"/>
<feature type="domain" description="EAL" evidence="3">
    <location>
        <begin position="341"/>
        <end position="592"/>
    </location>
</feature>
<comment type="caution">
    <text evidence="5">The sequence shown here is derived from an EMBL/GenBank/DDBJ whole genome shotgun (WGS) entry which is preliminary data.</text>
</comment>
<dbReference type="Proteomes" id="UP000634139">
    <property type="component" value="Unassembled WGS sequence"/>
</dbReference>
<proteinExistence type="predicted"/>
<reference evidence="5" key="1">
    <citation type="journal article" date="2014" name="Int. J. Syst. Evol. Microbiol.">
        <title>Complete genome sequence of Corynebacterium casei LMG S-19264T (=DSM 44701T), isolated from a smear-ripened cheese.</title>
        <authorList>
            <consortium name="US DOE Joint Genome Institute (JGI-PGF)"/>
            <person name="Walter F."/>
            <person name="Albersmeier A."/>
            <person name="Kalinowski J."/>
            <person name="Ruckert C."/>
        </authorList>
    </citation>
    <scope>NUCLEOTIDE SEQUENCE</scope>
    <source>
        <strain evidence="5">KCTC 32422</strain>
    </source>
</reference>
<dbReference type="Pfam" id="PF08448">
    <property type="entry name" value="PAS_4"/>
    <property type="match status" value="1"/>
</dbReference>
<dbReference type="CDD" id="cd01948">
    <property type="entry name" value="EAL"/>
    <property type="match status" value="1"/>
</dbReference>
<dbReference type="InterPro" id="IPR035919">
    <property type="entry name" value="EAL_sf"/>
</dbReference>
<evidence type="ECO:0000259" key="2">
    <source>
        <dbReference type="PROSITE" id="PS50112"/>
    </source>
</evidence>
<feature type="domain" description="PAS" evidence="2">
    <location>
        <begin position="54"/>
        <end position="111"/>
    </location>
</feature>
<dbReference type="RefSeq" id="WP_189542264.1">
    <property type="nucleotide sequence ID" value="NZ_BMZD01000007.1"/>
</dbReference>
<dbReference type="PANTHER" id="PTHR44757">
    <property type="entry name" value="DIGUANYLATE CYCLASE DGCP"/>
    <property type="match status" value="1"/>
</dbReference>
<dbReference type="InterPro" id="IPR013656">
    <property type="entry name" value="PAS_4"/>
</dbReference>
<evidence type="ECO:0000256" key="1">
    <source>
        <dbReference type="SAM" id="MobiDB-lite"/>
    </source>
</evidence>
<dbReference type="Gene3D" id="3.30.450.20">
    <property type="entry name" value="PAS domain"/>
    <property type="match status" value="1"/>
</dbReference>
<dbReference type="InterPro" id="IPR043128">
    <property type="entry name" value="Rev_trsase/Diguanyl_cyclase"/>
</dbReference>
<dbReference type="PANTHER" id="PTHR44757:SF2">
    <property type="entry name" value="BIOFILM ARCHITECTURE MAINTENANCE PROTEIN MBAA"/>
    <property type="match status" value="1"/>
</dbReference>
<dbReference type="SUPFAM" id="SSF141868">
    <property type="entry name" value="EAL domain-like"/>
    <property type="match status" value="1"/>
</dbReference>
<dbReference type="SUPFAM" id="SSF55785">
    <property type="entry name" value="PYP-like sensor domain (PAS domain)"/>
    <property type="match status" value="1"/>
</dbReference>
<dbReference type="InterPro" id="IPR029787">
    <property type="entry name" value="Nucleotide_cyclase"/>
</dbReference>
<gene>
    <name evidence="5" type="ORF">GCM10011617_25960</name>
</gene>
<dbReference type="CDD" id="cd00130">
    <property type="entry name" value="PAS"/>
    <property type="match status" value="1"/>
</dbReference>
<dbReference type="PROSITE" id="PS50112">
    <property type="entry name" value="PAS"/>
    <property type="match status" value="1"/>
</dbReference>
<dbReference type="InterPro" id="IPR035965">
    <property type="entry name" value="PAS-like_dom_sf"/>
</dbReference>
<evidence type="ECO:0000313" key="5">
    <source>
        <dbReference type="EMBL" id="GHA03847.1"/>
    </source>
</evidence>
<dbReference type="SUPFAM" id="SSF55073">
    <property type="entry name" value="Nucleotide cyclase"/>
    <property type="match status" value="1"/>
</dbReference>
<dbReference type="InterPro" id="IPR052155">
    <property type="entry name" value="Biofilm_reg_signaling"/>
</dbReference>
<accession>A0A918RL73</accession>
<keyword evidence="6" id="KW-1185">Reference proteome</keyword>
<dbReference type="EMBL" id="BMZD01000007">
    <property type="protein sequence ID" value="GHA03847.1"/>
    <property type="molecule type" value="Genomic_DNA"/>
</dbReference>
<dbReference type="InterPro" id="IPR000160">
    <property type="entry name" value="GGDEF_dom"/>
</dbReference>
<dbReference type="Pfam" id="PF00990">
    <property type="entry name" value="GGDEF"/>
    <property type="match status" value="1"/>
</dbReference>
<dbReference type="SMART" id="SM00267">
    <property type="entry name" value="GGDEF"/>
    <property type="match status" value="1"/>
</dbReference>
<name>A0A918RL73_9SPHN</name>
<dbReference type="PROSITE" id="PS50887">
    <property type="entry name" value="GGDEF"/>
    <property type="match status" value="1"/>
</dbReference>
<evidence type="ECO:0000313" key="6">
    <source>
        <dbReference type="Proteomes" id="UP000634139"/>
    </source>
</evidence>
<evidence type="ECO:0000259" key="4">
    <source>
        <dbReference type="PROSITE" id="PS50887"/>
    </source>
</evidence>
<dbReference type="PROSITE" id="PS50883">
    <property type="entry name" value="EAL"/>
    <property type="match status" value="1"/>
</dbReference>
<dbReference type="InterPro" id="IPR000014">
    <property type="entry name" value="PAS"/>
</dbReference>
<dbReference type="InterPro" id="IPR001633">
    <property type="entry name" value="EAL_dom"/>
</dbReference>
<evidence type="ECO:0000259" key="3">
    <source>
        <dbReference type="PROSITE" id="PS50883"/>
    </source>
</evidence>
<protein>
    <submittedName>
        <fullName evidence="5">Uncharacterized protein</fullName>
    </submittedName>
</protein>
<reference evidence="5" key="2">
    <citation type="submission" date="2020-09" db="EMBL/GenBank/DDBJ databases">
        <authorList>
            <person name="Sun Q."/>
            <person name="Kim S."/>
        </authorList>
    </citation>
    <scope>NUCLEOTIDE SEQUENCE</scope>
    <source>
        <strain evidence="5">KCTC 32422</strain>
    </source>
</reference>
<sequence>MTEEKGSTFGRFRSLLGSKGDERARPSARPLGDQESQHALDLMRDYERSGIGWFWSSDSEGRITYLSDCIAQKMGVAPEELLDRPVQSLFVLDRDEDDTIERTLPLIFSARKTFVELPVRAALEEHELWWSISGRPQFGADGAFAGYHGNGIDITATRQNQKDASRLAQYDSLTGLANRHRMGKRLNATLTAYKASKRACAVMMIDLDRFKQVNDTLGHPAGDELLKQVAQRLQRVVTDKGCEIGRLGGDEFQIMLPDIDDRGRLGEIAKTIITMVSQPYQIEGSRCVIGASVGIAIAPYDGIASEDVVRSADLALYASKGGGRGQFRFYSSDLHSEAERRRQIEEDLRDALAKGQMRVVYQPIVSTATNKVVTLEAFTRWEHPDMGDVPPSVFIPIAEECNLIGALGDWVLKQACIDAAQWPGSVKVAVNVSAAQFTNPGFASSVAQALAHSELAPERLELELTESIFLGDESATQEMFAQLKMLGLRLALDDFGTGYSSLGYLQHAPFDKIKIDKGFIRGVTQKESRNSAIIAAIVSLANALDMDTTAEGIEAHDELEAMRRLGVKQIQGYIYSAAVSFEEVCEAMLSGDWVIEPSGPSHYRPERRTVLRKVGLIHEDHRYEATMRNLSRTGCMVEGLLDVPVGTMFVVDFGEGQLSVARVRRSAGAMQGLEFEVPLVDDGAGGLCTRNRVSPYVLAQAGMPLAALPAGQYPMQLMQQPGMALSLPKFGQVEPKGKGMRAA</sequence>
<dbReference type="Gene3D" id="3.20.20.450">
    <property type="entry name" value="EAL domain"/>
    <property type="match status" value="1"/>
</dbReference>